<feature type="transmembrane region" description="Helical" evidence="1">
    <location>
        <begin position="166"/>
        <end position="187"/>
    </location>
</feature>
<accession>A0A0U3KL53</accession>
<evidence type="ECO:0000313" key="2">
    <source>
        <dbReference type="EMBL" id="ALU96766.1"/>
    </source>
</evidence>
<reference evidence="2 3" key="1">
    <citation type="journal article" date="2012" name="J. Bacteriol.">
        <title>Draft genome sequence of Streptomyces globisporus C-1027, which produces an antitumor antibiotic consisting of a nine-membered enediyne with a chromoprotein.</title>
        <authorList>
            <person name="Wang L."/>
            <person name="Wang S."/>
            <person name="He Q."/>
            <person name="Yu T."/>
            <person name="Li Q."/>
            <person name="Hong B."/>
        </authorList>
    </citation>
    <scope>NUCLEOTIDE SEQUENCE [LARGE SCALE GENOMIC DNA]</scope>
    <source>
        <strain evidence="2 3">C-1027</strain>
    </source>
</reference>
<evidence type="ECO:0000256" key="1">
    <source>
        <dbReference type="SAM" id="Phobius"/>
    </source>
</evidence>
<feature type="transmembrane region" description="Helical" evidence="1">
    <location>
        <begin position="346"/>
        <end position="366"/>
    </location>
</feature>
<dbReference type="STRING" id="1172567.WQO_27590"/>
<sequence>MRARTAVLCSVADQGVAALTNILVLVAAARLSTLADFARFSAVYLVFTVLLGVSGAYTGQPLVLKRGAGEETRGACRSAAVFTVLAAAVFGALLAAVCALVPGDTARALLMLGLVLPVVLGQDAVRYAFSTLQQPHLALASDLLRLGCVLGALSVQDYGASPARLIAVWGLSALPALLLSATLLHRATAGSPLRLRPMLRRGHLGQRFTVEFGVGNATGQLSVLGLGAVGNPLLVGALRGATTLFGPLNVLFTSATSFGPPILGRIGDERRRIRATAALAAALAGTAVLWATVLALLPDTAGRQLLGDTWPVAADLLPATGSQYAAMAVGTCGLLALRMLDPRTTLAIQVVFSLTAVAFLAGGYVVGGVPGAAWGLFLGSLCKATATWIRVARLRRRTVAGDEGVTADALPAAPGTY</sequence>
<feature type="transmembrane region" description="Helical" evidence="1">
    <location>
        <begin position="372"/>
        <end position="389"/>
    </location>
</feature>
<keyword evidence="1" id="KW-0812">Transmembrane</keyword>
<feature type="transmembrane region" description="Helical" evidence="1">
    <location>
        <begin position="79"/>
        <end position="102"/>
    </location>
</feature>
<dbReference type="AlphaFoldDB" id="A0A0U3KL53"/>
<feature type="transmembrane region" description="Helical" evidence="1">
    <location>
        <begin position="241"/>
        <end position="263"/>
    </location>
</feature>
<proteinExistence type="predicted"/>
<organism evidence="2 3">
    <name type="scientific">Streptomyces globisporus C-1027</name>
    <dbReference type="NCBI Taxonomy" id="1172567"/>
    <lineage>
        <taxon>Bacteria</taxon>
        <taxon>Bacillati</taxon>
        <taxon>Actinomycetota</taxon>
        <taxon>Actinomycetes</taxon>
        <taxon>Kitasatosporales</taxon>
        <taxon>Streptomycetaceae</taxon>
        <taxon>Streptomyces</taxon>
    </lineage>
</organism>
<dbReference type="RefSeq" id="WP_010059494.1">
    <property type="nucleotide sequence ID" value="NZ_CP013738.1"/>
</dbReference>
<name>A0A0U3KL53_STRGL</name>
<dbReference type="KEGG" id="sgb:WQO_27590"/>
<protein>
    <recommendedName>
        <fullName evidence="4">Polysaccharide biosynthesis protein</fullName>
    </recommendedName>
</protein>
<dbReference type="GeneID" id="27786178"/>
<evidence type="ECO:0008006" key="4">
    <source>
        <dbReference type="Google" id="ProtNLM"/>
    </source>
</evidence>
<dbReference type="EMBL" id="CP013738">
    <property type="protein sequence ID" value="ALU96766.1"/>
    <property type="molecule type" value="Genomic_DNA"/>
</dbReference>
<gene>
    <name evidence="2" type="ORF">WQO_27590</name>
</gene>
<dbReference type="Proteomes" id="UP000064183">
    <property type="component" value="Chromosome"/>
</dbReference>
<evidence type="ECO:0000313" key="3">
    <source>
        <dbReference type="Proteomes" id="UP000064183"/>
    </source>
</evidence>
<feature type="transmembrane region" description="Helical" evidence="1">
    <location>
        <begin position="275"/>
        <end position="297"/>
    </location>
</feature>
<feature type="transmembrane region" description="Helical" evidence="1">
    <location>
        <begin position="108"/>
        <end position="125"/>
    </location>
</feature>
<feature type="transmembrane region" description="Helical" evidence="1">
    <location>
        <begin position="317"/>
        <end position="337"/>
    </location>
</feature>
<feature type="transmembrane region" description="Helical" evidence="1">
    <location>
        <begin position="42"/>
        <end position="59"/>
    </location>
</feature>
<keyword evidence="1" id="KW-1133">Transmembrane helix</keyword>
<keyword evidence="1" id="KW-0472">Membrane</keyword>
<feature type="transmembrane region" description="Helical" evidence="1">
    <location>
        <begin position="208"/>
        <end position="229"/>
    </location>
</feature>